<dbReference type="InterPro" id="IPR057426">
    <property type="entry name" value="RNF31_UBA_3"/>
</dbReference>
<dbReference type="PROSITE" id="PS50030">
    <property type="entry name" value="UBA"/>
    <property type="match status" value="1"/>
</dbReference>
<evidence type="ECO:0000256" key="4">
    <source>
        <dbReference type="ARBA" id="ARBA00022679"/>
    </source>
</evidence>
<evidence type="ECO:0000313" key="17">
    <source>
        <dbReference type="Proteomes" id="UP001295444"/>
    </source>
</evidence>
<dbReference type="Pfam" id="PF22191">
    <property type="entry name" value="IBR_1"/>
    <property type="match status" value="2"/>
</dbReference>
<dbReference type="CDD" id="cd20351">
    <property type="entry name" value="Rcat_RBR_HOIP"/>
    <property type="match status" value="1"/>
</dbReference>
<feature type="domain" description="UBA" evidence="12">
    <location>
        <begin position="564"/>
        <end position="606"/>
    </location>
</feature>
<evidence type="ECO:0000256" key="5">
    <source>
        <dbReference type="ARBA" id="ARBA00022723"/>
    </source>
</evidence>
<dbReference type="InterPro" id="IPR026254">
    <property type="entry name" value="RNF31-like"/>
</dbReference>
<dbReference type="SUPFAM" id="SSF90209">
    <property type="entry name" value="Ran binding protein zinc finger-like"/>
    <property type="match status" value="1"/>
</dbReference>
<dbReference type="Gene3D" id="1.10.8.10">
    <property type="entry name" value="DNA helicase RuvA subunit, C-terminal domain"/>
    <property type="match status" value="1"/>
</dbReference>
<evidence type="ECO:0000256" key="10">
    <source>
        <dbReference type="PROSITE-ProRule" id="PRU00322"/>
    </source>
</evidence>
<dbReference type="InterPro" id="IPR047543">
    <property type="entry name" value="Bbox1_RNF31-like"/>
</dbReference>
<dbReference type="Gene3D" id="6.10.140.1100">
    <property type="match status" value="1"/>
</dbReference>
<dbReference type="GO" id="GO:0097039">
    <property type="term" value="P:protein linear polyubiquitination"/>
    <property type="evidence" value="ECO:0007669"/>
    <property type="project" value="TreeGrafter"/>
</dbReference>
<dbReference type="SMART" id="SM00647">
    <property type="entry name" value="IBR"/>
    <property type="match status" value="2"/>
</dbReference>
<feature type="domain" description="RanBP2-type" evidence="14">
    <location>
        <begin position="298"/>
        <end position="327"/>
    </location>
</feature>
<dbReference type="PANTHER" id="PTHR16004:SF5">
    <property type="entry name" value="E3 UBIQUITIN-PROTEIN LIGASE RNF31"/>
    <property type="match status" value="1"/>
</dbReference>
<reference evidence="16" key="1">
    <citation type="submission" date="2022-03" db="EMBL/GenBank/DDBJ databases">
        <authorList>
            <person name="Alioto T."/>
            <person name="Alioto T."/>
            <person name="Gomez Garrido J."/>
        </authorList>
    </citation>
    <scope>NUCLEOTIDE SEQUENCE</scope>
</reference>
<dbReference type="PANTHER" id="PTHR16004">
    <property type="entry name" value="RING FINGER PROTEIN 31-RELATED"/>
    <property type="match status" value="1"/>
</dbReference>
<feature type="domain" description="B box-type" evidence="13">
    <location>
        <begin position="195"/>
        <end position="236"/>
    </location>
</feature>
<evidence type="ECO:0000313" key="16">
    <source>
        <dbReference type="EMBL" id="CAH2294427.1"/>
    </source>
</evidence>
<name>A0AAD1S7Q8_PELCU</name>
<dbReference type="SUPFAM" id="SSF57850">
    <property type="entry name" value="RING/U-box"/>
    <property type="match status" value="3"/>
</dbReference>
<keyword evidence="8" id="KW-0833">Ubl conjugation pathway</keyword>
<dbReference type="InterPro" id="IPR036339">
    <property type="entry name" value="PUB-like_dom_sf"/>
</dbReference>
<dbReference type="InterPro" id="IPR032065">
    <property type="entry name" value="RNF31-UBA"/>
</dbReference>
<dbReference type="InterPro" id="IPR018997">
    <property type="entry name" value="PUB_domain"/>
</dbReference>
<dbReference type="SMART" id="SM00547">
    <property type="entry name" value="ZnF_RBZ"/>
    <property type="match status" value="3"/>
</dbReference>
<keyword evidence="6" id="KW-0677">Repeat</keyword>
<comment type="similarity">
    <text evidence="2">Belongs to the RBR family.</text>
</comment>
<keyword evidence="17" id="KW-1185">Reference proteome</keyword>
<dbReference type="EC" id="2.3.2.31" evidence="3"/>
<evidence type="ECO:0000259" key="13">
    <source>
        <dbReference type="PROSITE" id="PS50119"/>
    </source>
</evidence>
<evidence type="ECO:0000256" key="1">
    <source>
        <dbReference type="ARBA" id="ARBA00001798"/>
    </source>
</evidence>
<dbReference type="CDD" id="cd20337">
    <property type="entry name" value="BRcat_RBR_HOIP"/>
    <property type="match status" value="1"/>
</dbReference>
<dbReference type="InterPro" id="IPR017907">
    <property type="entry name" value="Znf_RING_CS"/>
</dbReference>
<dbReference type="Gene3D" id="1.20.58.2190">
    <property type="match status" value="1"/>
</dbReference>
<evidence type="ECO:0000259" key="14">
    <source>
        <dbReference type="PROSITE" id="PS50199"/>
    </source>
</evidence>
<feature type="compositionally biased region" description="Polar residues" evidence="11">
    <location>
        <begin position="234"/>
        <end position="244"/>
    </location>
</feature>
<feature type="region of interest" description="Disordered" evidence="11">
    <location>
        <begin position="229"/>
        <end position="251"/>
    </location>
</feature>
<dbReference type="GO" id="GO:0016874">
    <property type="term" value="F:ligase activity"/>
    <property type="evidence" value="ECO:0007669"/>
    <property type="project" value="UniProtKB-KW"/>
</dbReference>
<evidence type="ECO:0000256" key="11">
    <source>
        <dbReference type="SAM" id="MobiDB-lite"/>
    </source>
</evidence>
<evidence type="ECO:0000256" key="2">
    <source>
        <dbReference type="ARBA" id="ARBA00008278"/>
    </source>
</evidence>
<dbReference type="Proteomes" id="UP001295444">
    <property type="component" value="Chromosome 05"/>
</dbReference>
<dbReference type="PROSITE" id="PS50199">
    <property type="entry name" value="ZF_RANBP2_2"/>
    <property type="match status" value="1"/>
</dbReference>
<evidence type="ECO:0000256" key="7">
    <source>
        <dbReference type="ARBA" id="ARBA00022771"/>
    </source>
</evidence>
<dbReference type="CDD" id="cd19815">
    <property type="entry name" value="Bbox1_HOIP"/>
    <property type="match status" value="1"/>
</dbReference>
<evidence type="ECO:0000256" key="3">
    <source>
        <dbReference type="ARBA" id="ARBA00012251"/>
    </source>
</evidence>
<dbReference type="SUPFAM" id="SSF143503">
    <property type="entry name" value="PUG domain-like"/>
    <property type="match status" value="1"/>
</dbReference>
<dbReference type="PROSITE" id="PS51873">
    <property type="entry name" value="TRIAD"/>
    <property type="match status" value="1"/>
</dbReference>
<protein>
    <recommendedName>
        <fullName evidence="3">RBR-type E3 ubiquitin transferase</fullName>
        <ecNumber evidence="3">2.3.2.31</ecNumber>
    </recommendedName>
</protein>
<proteinExistence type="inferred from homology"/>
<dbReference type="Pfam" id="PF09409">
    <property type="entry name" value="PUB"/>
    <property type="match status" value="1"/>
</dbReference>
<keyword evidence="5" id="KW-0479">Metal-binding</keyword>
<dbReference type="Pfam" id="PF25163">
    <property type="entry name" value="UBA_RNF31"/>
    <property type="match status" value="1"/>
</dbReference>
<evidence type="ECO:0000256" key="8">
    <source>
        <dbReference type="ARBA" id="ARBA00022786"/>
    </source>
</evidence>
<dbReference type="InterPro" id="IPR047541">
    <property type="entry name" value="RNF31_RBR_mRING-HC-like"/>
</dbReference>
<dbReference type="InterPro" id="IPR001876">
    <property type="entry name" value="Znf_RanBP2"/>
</dbReference>
<gene>
    <name evidence="16" type="ORF">PECUL_23A012342</name>
</gene>
<accession>A0AAD1S7Q8</accession>
<dbReference type="GO" id="GO:1990450">
    <property type="term" value="F:linear polyubiquitin binding"/>
    <property type="evidence" value="ECO:0007669"/>
    <property type="project" value="TreeGrafter"/>
</dbReference>
<dbReference type="PROSITE" id="PS00518">
    <property type="entry name" value="ZF_RING_1"/>
    <property type="match status" value="1"/>
</dbReference>
<dbReference type="GO" id="GO:0008270">
    <property type="term" value="F:zinc ion binding"/>
    <property type="evidence" value="ECO:0007669"/>
    <property type="project" value="UniProtKB-KW"/>
</dbReference>
<dbReference type="PROSITE" id="PS50119">
    <property type="entry name" value="ZF_BBOX"/>
    <property type="match status" value="1"/>
</dbReference>
<dbReference type="GO" id="GO:0070530">
    <property type="term" value="F:K63-linked polyubiquitin modification-dependent protein binding"/>
    <property type="evidence" value="ECO:0007669"/>
    <property type="project" value="TreeGrafter"/>
</dbReference>
<evidence type="ECO:0000256" key="9">
    <source>
        <dbReference type="ARBA" id="ARBA00022833"/>
    </source>
</evidence>
<dbReference type="InterPro" id="IPR041031">
    <property type="entry name" value="RNF31_C"/>
</dbReference>
<evidence type="ECO:0000259" key="12">
    <source>
        <dbReference type="PROSITE" id="PS50030"/>
    </source>
</evidence>
<organism evidence="16 17">
    <name type="scientific">Pelobates cultripes</name>
    <name type="common">Western spadefoot toad</name>
    <dbReference type="NCBI Taxonomy" id="61616"/>
    <lineage>
        <taxon>Eukaryota</taxon>
        <taxon>Metazoa</taxon>
        <taxon>Chordata</taxon>
        <taxon>Craniata</taxon>
        <taxon>Vertebrata</taxon>
        <taxon>Euteleostomi</taxon>
        <taxon>Amphibia</taxon>
        <taxon>Batrachia</taxon>
        <taxon>Anura</taxon>
        <taxon>Pelobatoidea</taxon>
        <taxon>Pelobatidae</taxon>
        <taxon>Pelobates</taxon>
    </lineage>
</organism>
<dbReference type="Pfam" id="PF18091">
    <property type="entry name" value="E3_UbLigase_RBR"/>
    <property type="match status" value="1"/>
</dbReference>
<evidence type="ECO:0000256" key="6">
    <source>
        <dbReference type="ARBA" id="ARBA00022737"/>
    </source>
</evidence>
<keyword evidence="16" id="KW-0436">Ligase</keyword>
<sequence length="1063" mass="119396">MLEKEQRDALECDLIDHPDTVTCERLNEMLHVSLKERYRRLDVETLLRGGTQTPPLRSVITALNILEKYGRNLLSPNRPKFWRSVKFNNPVFKAQVDAVEGGRLVLSLYGYSCSLPDGLSFPESVKEPDIPTVAAVTADVIILHHELNLLISNSHPRQVDAAKELLNGGLRQPSLVPDSSVASQIPPSVPVSTGCCLCGVPTVSVWCSSCNDMLCTSCDHRVHTHPNRVHHQRSSCGTSGTQRSPGHVSVPVSASRPLWQCATCHNLNRGVSVLCVGCERPRGCASSPSSPSLGSSLKRDSWVCMACTLQNDSSAVLCAVCERPRLASRPSRDNQEASPISLIDCHESQMISQVGSGKGSIFPDCSIQKHMQCYDIGSHKISEKQATDLPMHIQNETGGSLESISPLKDDKGEDSHINVQGWQCSHCTFYNIKSGRVCEMCDRTSECAAVSEVQQTEDTQKLSCYQEEIRKKKLSEDGAKLVALIREGERSWVSPEEICSAVRYSGTEVPLRWLQTELPYVVEHVIDAASQRAGTEIGILTPDEARIAWISSGGEMEDAVTFCVAERRSKVEELRTLGFTDRDMVVAALFESAGDVGKALCILQRPLLEPFLIRMWEEPQPAINVFSADRQAVLRRLLAEHSLHSWGRAELALQLLQEGEGRYDLQDVVEAVKESQDRDFIKRMLTQECAVCAWEFPRNKMRSLTSCECCICPDCFRTHFTVAIKEKHIRDMVCPACEEPEISDEGELLHYFSTLDILLRDTLEVDAYNLFHKKLTERTLMKDPKFLWCTHCSFGFIYERDQLDVKCPQCECSFCRNCKRPWEEQHRSLSCEDFQNWKRENDAEYQAQGLAVYLQENGITCPHCKFSYALARGGCMHFICSQCRHQFCSGCYNTFHPKNKCTVRSCTVRMSLHAHHPRDCLFYLRDWEVTRLQRLLQMSQVQFNTDPPAGTQAGPGGGCRVMEQKENLEGLKDEACGKITAPGYAGLCESHYKEYLVSRINALCLDPCLLYDLGEVVNVCQRYLSAFPPKEGSEDDGGYRDRLVRLLMSEVPLNTSCQRNQRS</sequence>
<dbReference type="InterPro" id="IPR002867">
    <property type="entry name" value="IBR_dom"/>
</dbReference>
<dbReference type="AlphaFoldDB" id="A0AAD1S7Q8"/>
<dbReference type="PROSITE" id="PS01358">
    <property type="entry name" value="ZF_RANBP2_1"/>
    <property type="match status" value="3"/>
</dbReference>
<keyword evidence="9" id="KW-0862">Zinc</keyword>
<keyword evidence="4" id="KW-0808">Transferase</keyword>
<dbReference type="GO" id="GO:0061630">
    <property type="term" value="F:ubiquitin protein ligase activity"/>
    <property type="evidence" value="ECO:0007669"/>
    <property type="project" value="UniProtKB-EC"/>
</dbReference>
<dbReference type="InterPro" id="IPR000315">
    <property type="entry name" value="Znf_B-box"/>
</dbReference>
<dbReference type="Pfam" id="PF16678">
    <property type="entry name" value="UBA_HOIP"/>
    <property type="match status" value="1"/>
</dbReference>
<comment type="catalytic activity">
    <reaction evidence="1">
        <text>[E2 ubiquitin-conjugating enzyme]-S-ubiquitinyl-L-cysteine + [acceptor protein]-L-lysine = [E2 ubiquitin-conjugating enzyme]-L-cysteine + [acceptor protein]-N(6)-ubiquitinyl-L-lysine.</text>
        <dbReference type="EC" id="2.3.2.31"/>
    </reaction>
</comment>
<dbReference type="EMBL" id="OW240916">
    <property type="protein sequence ID" value="CAH2294427.1"/>
    <property type="molecule type" value="Genomic_DNA"/>
</dbReference>
<dbReference type="Gene3D" id="3.30.40.10">
    <property type="entry name" value="Zinc/RING finger domain, C3HC4 (zinc finger)"/>
    <property type="match status" value="1"/>
</dbReference>
<dbReference type="InterPro" id="IPR015940">
    <property type="entry name" value="UBA"/>
</dbReference>
<dbReference type="Gene3D" id="2.30.30.380">
    <property type="entry name" value="Zn-finger domain of Sec23/24"/>
    <property type="match status" value="1"/>
</dbReference>
<evidence type="ECO:0000259" key="15">
    <source>
        <dbReference type="PROSITE" id="PS51873"/>
    </source>
</evidence>
<dbReference type="InterPro" id="IPR013083">
    <property type="entry name" value="Znf_RING/FYVE/PHD"/>
</dbReference>
<dbReference type="InterPro" id="IPR047540">
    <property type="entry name" value="BRcat_RBR_RNF31-like"/>
</dbReference>
<keyword evidence="7 10" id="KW-0863">Zinc-finger</keyword>
<dbReference type="InterPro" id="IPR036443">
    <property type="entry name" value="Znf_RanBP2_sf"/>
</dbReference>
<dbReference type="CDD" id="cd16631">
    <property type="entry name" value="mRING-HC-C4C4_RBR_HOIP"/>
    <property type="match status" value="1"/>
</dbReference>
<feature type="domain" description="RING-type" evidence="15">
    <location>
        <begin position="685"/>
        <end position="910"/>
    </location>
</feature>
<dbReference type="GO" id="GO:0071797">
    <property type="term" value="C:LUBAC complex"/>
    <property type="evidence" value="ECO:0007669"/>
    <property type="project" value="InterPro"/>
</dbReference>
<dbReference type="InterPro" id="IPR044066">
    <property type="entry name" value="TRIAD_supradom"/>
</dbReference>
<dbReference type="Gene3D" id="4.10.1060.10">
    <property type="entry name" value="Zinc finger, RanBP2-type"/>
    <property type="match status" value="1"/>
</dbReference>
<dbReference type="GO" id="GO:0036435">
    <property type="term" value="F:K48-linked polyubiquitin modification-dependent protein binding"/>
    <property type="evidence" value="ECO:0007669"/>
    <property type="project" value="TreeGrafter"/>
</dbReference>
<dbReference type="InterPro" id="IPR047542">
    <property type="entry name" value="Rcat_RBR_RNF31-like"/>
</dbReference>